<keyword evidence="1" id="KW-0694">RNA-binding</keyword>
<dbReference type="SUPFAM" id="SSF54768">
    <property type="entry name" value="dsRNA-binding domain-like"/>
    <property type="match status" value="1"/>
</dbReference>
<dbReference type="Pfam" id="PF00035">
    <property type="entry name" value="dsrm"/>
    <property type="match status" value="1"/>
</dbReference>
<gene>
    <name evidence="3" type="ORF">BDN70DRAFT_929656</name>
</gene>
<feature type="domain" description="DRBM" evidence="2">
    <location>
        <begin position="10"/>
        <end position="78"/>
    </location>
</feature>
<evidence type="ECO:0000313" key="3">
    <source>
        <dbReference type="EMBL" id="KAF9482843.1"/>
    </source>
</evidence>
<organism evidence="3 4">
    <name type="scientific">Pholiota conissans</name>
    <dbReference type="NCBI Taxonomy" id="109636"/>
    <lineage>
        <taxon>Eukaryota</taxon>
        <taxon>Fungi</taxon>
        <taxon>Dikarya</taxon>
        <taxon>Basidiomycota</taxon>
        <taxon>Agaricomycotina</taxon>
        <taxon>Agaricomycetes</taxon>
        <taxon>Agaricomycetidae</taxon>
        <taxon>Agaricales</taxon>
        <taxon>Agaricineae</taxon>
        <taxon>Strophariaceae</taxon>
        <taxon>Pholiota</taxon>
    </lineage>
</organism>
<sequence>MSANNNNSTPFVVQLNNLCQGHNITKPAYEESTTGSGHQQQHTVIVYIEGIEYGRHTASKKKEAKEQAAKSAYEDAFKKWGAYNL</sequence>
<comment type="caution">
    <text evidence="3">The sequence shown here is derived from an EMBL/GenBank/DDBJ whole genome shotgun (WGS) entry which is preliminary data.</text>
</comment>
<dbReference type="InterPro" id="IPR014720">
    <property type="entry name" value="dsRBD_dom"/>
</dbReference>
<evidence type="ECO:0000313" key="4">
    <source>
        <dbReference type="Proteomes" id="UP000807469"/>
    </source>
</evidence>
<accession>A0A9P6D4P8</accession>
<evidence type="ECO:0000256" key="1">
    <source>
        <dbReference type="PROSITE-ProRule" id="PRU00266"/>
    </source>
</evidence>
<dbReference type="SMART" id="SM00358">
    <property type="entry name" value="DSRM"/>
    <property type="match status" value="1"/>
</dbReference>
<dbReference type="CDD" id="cd10845">
    <property type="entry name" value="DSRM_RNAse_III_family"/>
    <property type="match status" value="1"/>
</dbReference>
<name>A0A9P6D4P8_9AGAR</name>
<dbReference type="Gene3D" id="3.30.160.20">
    <property type="match status" value="1"/>
</dbReference>
<evidence type="ECO:0000259" key="2">
    <source>
        <dbReference type="PROSITE" id="PS50137"/>
    </source>
</evidence>
<dbReference type="PROSITE" id="PS50137">
    <property type="entry name" value="DS_RBD"/>
    <property type="match status" value="1"/>
</dbReference>
<keyword evidence="4" id="KW-1185">Reference proteome</keyword>
<dbReference type="GO" id="GO:0003723">
    <property type="term" value="F:RNA binding"/>
    <property type="evidence" value="ECO:0007669"/>
    <property type="project" value="UniProtKB-UniRule"/>
</dbReference>
<dbReference type="AlphaFoldDB" id="A0A9P6D4P8"/>
<dbReference type="Proteomes" id="UP000807469">
    <property type="component" value="Unassembled WGS sequence"/>
</dbReference>
<proteinExistence type="predicted"/>
<dbReference type="EMBL" id="MU155160">
    <property type="protein sequence ID" value="KAF9482843.1"/>
    <property type="molecule type" value="Genomic_DNA"/>
</dbReference>
<protein>
    <recommendedName>
        <fullName evidence="2">DRBM domain-containing protein</fullName>
    </recommendedName>
</protein>
<reference evidence="3" key="1">
    <citation type="submission" date="2020-11" db="EMBL/GenBank/DDBJ databases">
        <authorList>
            <consortium name="DOE Joint Genome Institute"/>
            <person name="Ahrendt S."/>
            <person name="Riley R."/>
            <person name="Andreopoulos W."/>
            <person name="Labutti K."/>
            <person name="Pangilinan J."/>
            <person name="Ruiz-Duenas F.J."/>
            <person name="Barrasa J.M."/>
            <person name="Sanchez-Garcia M."/>
            <person name="Camarero S."/>
            <person name="Miyauchi S."/>
            <person name="Serrano A."/>
            <person name="Linde D."/>
            <person name="Babiker R."/>
            <person name="Drula E."/>
            <person name="Ayuso-Fernandez I."/>
            <person name="Pacheco R."/>
            <person name="Padilla G."/>
            <person name="Ferreira P."/>
            <person name="Barriuso J."/>
            <person name="Kellner H."/>
            <person name="Castanera R."/>
            <person name="Alfaro M."/>
            <person name="Ramirez L."/>
            <person name="Pisabarro A.G."/>
            <person name="Kuo A."/>
            <person name="Tritt A."/>
            <person name="Lipzen A."/>
            <person name="He G."/>
            <person name="Yan M."/>
            <person name="Ng V."/>
            <person name="Cullen D."/>
            <person name="Martin F."/>
            <person name="Rosso M.-N."/>
            <person name="Henrissat B."/>
            <person name="Hibbett D."/>
            <person name="Martinez A.T."/>
            <person name="Grigoriev I.V."/>
        </authorList>
    </citation>
    <scope>NUCLEOTIDE SEQUENCE</scope>
    <source>
        <strain evidence="3">CIRM-BRFM 674</strain>
    </source>
</reference>